<proteinExistence type="inferred from homology"/>
<dbReference type="Pfam" id="PF03981">
    <property type="entry name" value="Ubiq_cyt_C_chap"/>
    <property type="match status" value="1"/>
</dbReference>
<name>A0A3M6ZGD5_HORWE</name>
<dbReference type="GO" id="GO:0005739">
    <property type="term" value="C:mitochondrion"/>
    <property type="evidence" value="ECO:0007669"/>
    <property type="project" value="TreeGrafter"/>
</dbReference>
<evidence type="ECO:0000259" key="3">
    <source>
        <dbReference type="Pfam" id="PF03981"/>
    </source>
</evidence>
<protein>
    <recommendedName>
        <fullName evidence="3">Ubiquinol-cytochrome c chaperone domain-containing protein</fullName>
    </recommendedName>
</protein>
<dbReference type="EMBL" id="QWIM01002377">
    <property type="protein sequence ID" value="RMY14270.1"/>
    <property type="molecule type" value="Genomic_DNA"/>
</dbReference>
<dbReference type="EMBL" id="QWIK01000968">
    <property type="protein sequence ID" value="RMX98897.1"/>
    <property type="molecule type" value="Genomic_DNA"/>
</dbReference>
<dbReference type="GO" id="GO:0034551">
    <property type="term" value="P:mitochondrial respiratory chain complex III assembly"/>
    <property type="evidence" value="ECO:0007669"/>
    <property type="project" value="TreeGrafter"/>
</dbReference>
<dbReference type="InterPro" id="IPR007129">
    <property type="entry name" value="Ubiqinol_cyt_c_chaperone_CPB3"/>
</dbReference>
<comment type="similarity">
    <text evidence="1">Belongs to the CBP3 family.</text>
</comment>
<evidence type="ECO:0000313" key="4">
    <source>
        <dbReference type="EMBL" id="RMX98897.1"/>
    </source>
</evidence>
<sequence>MANTAVCTTCLRALRNQLRQELRHASPRAAPPSILRSLTTSAARRAEDNQRSAKPPPPPSSSAPPSSFDLSNFASSLRKTDTLRSTTEPYIAYGSTEDLFRACTQQCSYTIPARSQDSPEPAPKNAAQEDVGVGEGWWFQPKEQGGLGLDVTFNSWAQVIMLHMYLLTVRLRAFPAEHAGVWHQNLVDHFFYAAEDRMAVWHGMSARGVRNKYLKDLWLQWRGLLLSYDEGLIKGDAVLGAAVWRNMFKAGEEVDVRDIAYVTAYIRSQLQRLDGMRDESFASGEVNFQSPEVVKAAVGKESAWLRKSFTEEDLKSLKEPAATPPNTTTDQFILTASTGTLTGKKLATAAVIIYPTANIFTGTEYRPMENLAGGSGWPRSRLRSIQLIDSA</sequence>
<evidence type="ECO:0000256" key="2">
    <source>
        <dbReference type="SAM" id="MobiDB-lite"/>
    </source>
</evidence>
<evidence type="ECO:0000256" key="1">
    <source>
        <dbReference type="ARBA" id="ARBA00006407"/>
    </source>
</evidence>
<organism evidence="5 6">
    <name type="scientific">Hortaea werneckii</name>
    <name type="common">Black yeast</name>
    <name type="synonym">Cladosporium werneckii</name>
    <dbReference type="NCBI Taxonomy" id="91943"/>
    <lineage>
        <taxon>Eukaryota</taxon>
        <taxon>Fungi</taxon>
        <taxon>Dikarya</taxon>
        <taxon>Ascomycota</taxon>
        <taxon>Pezizomycotina</taxon>
        <taxon>Dothideomycetes</taxon>
        <taxon>Dothideomycetidae</taxon>
        <taxon>Mycosphaerellales</taxon>
        <taxon>Teratosphaeriaceae</taxon>
        <taxon>Hortaea</taxon>
    </lineage>
</organism>
<evidence type="ECO:0000313" key="6">
    <source>
        <dbReference type="Proteomes" id="UP000276864"/>
    </source>
</evidence>
<gene>
    <name evidence="5" type="ORF">D0866_13961</name>
    <name evidence="4" type="ORF">D0868_09831</name>
</gene>
<dbReference type="VEuPathDB" id="FungiDB:BTJ68_00539"/>
<dbReference type="PANTHER" id="PTHR12184">
    <property type="entry name" value="UBIQUINOL-CYTOCHROME C REDUCTASE COMPLEX ASSEMBLY FACTOR 1 FAMILY MEMBER"/>
    <property type="match status" value="1"/>
</dbReference>
<reference evidence="6 7" key="1">
    <citation type="journal article" date="2018" name="BMC Genomics">
        <title>Genomic evidence for intraspecific hybridization in a clonal and extremely halotolerant yeast.</title>
        <authorList>
            <person name="Gostincar C."/>
            <person name="Stajich J.E."/>
            <person name="Zupancic J."/>
            <person name="Zalar P."/>
            <person name="Gunde-Cimerman N."/>
        </authorList>
    </citation>
    <scope>NUCLEOTIDE SEQUENCE [LARGE SCALE GENOMIC DNA]</scope>
    <source>
        <strain evidence="5 6">EXF-6651</strain>
        <strain evidence="4 7">EXF-6654</strain>
    </source>
</reference>
<feature type="region of interest" description="Disordered" evidence="2">
    <location>
        <begin position="23"/>
        <end position="71"/>
    </location>
</feature>
<evidence type="ECO:0000313" key="5">
    <source>
        <dbReference type="EMBL" id="RMY14270.1"/>
    </source>
</evidence>
<dbReference type="InterPro" id="IPR021150">
    <property type="entry name" value="Ubiq_cyt_c_chap"/>
</dbReference>
<comment type="caution">
    <text evidence="5">The sequence shown here is derived from an EMBL/GenBank/DDBJ whole genome shotgun (WGS) entry which is preliminary data.</text>
</comment>
<dbReference type="Proteomes" id="UP000276864">
    <property type="component" value="Unassembled WGS sequence"/>
</dbReference>
<dbReference type="AlphaFoldDB" id="A0A3M6ZGD5"/>
<dbReference type="PANTHER" id="PTHR12184:SF1">
    <property type="entry name" value="UBIQUINOL-CYTOCHROME-C REDUCTASE COMPLEX ASSEMBLY FACTOR 1"/>
    <property type="match status" value="1"/>
</dbReference>
<feature type="domain" description="Ubiquinol-cytochrome c chaperone" evidence="3">
    <location>
        <begin position="147"/>
        <end position="288"/>
    </location>
</feature>
<accession>A0A3M6ZGD5</accession>
<dbReference type="Proteomes" id="UP000282582">
    <property type="component" value="Unassembled WGS sequence"/>
</dbReference>
<evidence type="ECO:0000313" key="7">
    <source>
        <dbReference type="Proteomes" id="UP000282582"/>
    </source>
</evidence>